<dbReference type="SUPFAM" id="SSF46689">
    <property type="entry name" value="Homeodomain-like"/>
    <property type="match status" value="1"/>
</dbReference>
<evidence type="ECO:0000256" key="1">
    <source>
        <dbReference type="ARBA" id="ARBA00023125"/>
    </source>
</evidence>
<organism evidence="4 5">
    <name type="scientific">Ruminococcus callidus ATCC 27760</name>
    <dbReference type="NCBI Taxonomy" id="411473"/>
    <lineage>
        <taxon>Bacteria</taxon>
        <taxon>Bacillati</taxon>
        <taxon>Bacillota</taxon>
        <taxon>Clostridia</taxon>
        <taxon>Eubacteriales</taxon>
        <taxon>Oscillospiraceae</taxon>
        <taxon>Ruminococcus</taxon>
    </lineage>
</organism>
<gene>
    <name evidence="4" type="ORF">RUMCAL_00086</name>
</gene>
<dbReference type="STRING" id="411473.RUMCAL_00086"/>
<proteinExistence type="predicted"/>
<comment type="caution">
    <text evidence="4">The sequence shown here is derived from an EMBL/GenBank/DDBJ whole genome shotgun (WGS) entry which is preliminary data.</text>
</comment>
<protein>
    <submittedName>
        <fullName evidence="4">Transcriptional regulator, TetR family</fullName>
    </submittedName>
</protein>
<accession>U2KZI7</accession>
<dbReference type="PANTHER" id="PTHR43479:SF7">
    <property type="entry name" value="TETR-FAMILY TRANSCRIPTIONAL REGULATOR"/>
    <property type="match status" value="1"/>
</dbReference>
<dbReference type="InterPro" id="IPR001647">
    <property type="entry name" value="HTH_TetR"/>
</dbReference>
<dbReference type="PROSITE" id="PS50977">
    <property type="entry name" value="HTH_TETR_2"/>
    <property type="match status" value="1"/>
</dbReference>
<dbReference type="EMBL" id="AWVF01000015">
    <property type="protein sequence ID" value="ERJ97515.1"/>
    <property type="molecule type" value="Genomic_DNA"/>
</dbReference>
<dbReference type="Gene3D" id="1.10.357.10">
    <property type="entry name" value="Tetracycline Repressor, domain 2"/>
    <property type="match status" value="1"/>
</dbReference>
<dbReference type="GO" id="GO:0003677">
    <property type="term" value="F:DNA binding"/>
    <property type="evidence" value="ECO:0007669"/>
    <property type="project" value="UniProtKB-UniRule"/>
</dbReference>
<dbReference type="InterPro" id="IPR009057">
    <property type="entry name" value="Homeodomain-like_sf"/>
</dbReference>
<reference evidence="4 5" key="1">
    <citation type="submission" date="2013-07" db="EMBL/GenBank/DDBJ databases">
        <authorList>
            <person name="Weinstock G."/>
            <person name="Sodergren E."/>
            <person name="Wylie T."/>
            <person name="Fulton L."/>
            <person name="Fulton R."/>
            <person name="Fronick C."/>
            <person name="O'Laughlin M."/>
            <person name="Godfrey J."/>
            <person name="Miner T."/>
            <person name="Herter B."/>
            <person name="Appelbaum E."/>
            <person name="Cordes M."/>
            <person name="Lek S."/>
            <person name="Wollam A."/>
            <person name="Pepin K.H."/>
            <person name="Palsikar V.B."/>
            <person name="Mitreva M."/>
            <person name="Wilson R.K."/>
        </authorList>
    </citation>
    <scope>NUCLEOTIDE SEQUENCE [LARGE SCALE GENOMIC DNA]</scope>
    <source>
        <strain evidence="4 5">ATCC 27760</strain>
    </source>
</reference>
<feature type="DNA-binding region" description="H-T-H motif" evidence="2">
    <location>
        <begin position="43"/>
        <end position="62"/>
    </location>
</feature>
<dbReference type="AlphaFoldDB" id="U2KZI7"/>
<dbReference type="Proteomes" id="UP000016662">
    <property type="component" value="Unassembled WGS sequence"/>
</dbReference>
<dbReference type="OrthoDB" id="9810250at2"/>
<evidence type="ECO:0000259" key="3">
    <source>
        <dbReference type="PROSITE" id="PS50977"/>
    </source>
</evidence>
<evidence type="ECO:0000313" key="4">
    <source>
        <dbReference type="EMBL" id="ERJ97515.1"/>
    </source>
</evidence>
<dbReference type="InterPro" id="IPR039532">
    <property type="entry name" value="TetR_C_Firmicutes"/>
</dbReference>
<keyword evidence="1 2" id="KW-0238">DNA-binding</keyword>
<name>U2KZI7_9FIRM</name>
<dbReference type="HOGENOM" id="CLU_087539_0_0_9"/>
<dbReference type="PATRIC" id="fig|411473.3.peg.72"/>
<sequence>MLDKGRCIMTNNIKQERRYRRTEALILNGLTTLLQQKSIKEITVRELADLVDINRSTFYLHYTDIYDLLEKTEQRLLQQLLDAVNQNWTLPETPKNFFAFLEQAFTILSENAQLCSALIGPNGDIAFLRNIEKMIREKGVQTLRSFAPRELREQDLQYAISFALAGCMGLIEHWLKNGCPETPTHMAELTLVLLREGTTSIGVPELAPHALH</sequence>
<evidence type="ECO:0000313" key="5">
    <source>
        <dbReference type="Proteomes" id="UP000016662"/>
    </source>
</evidence>
<feature type="domain" description="HTH tetR-type" evidence="3">
    <location>
        <begin position="20"/>
        <end position="80"/>
    </location>
</feature>
<dbReference type="InterPro" id="IPR050624">
    <property type="entry name" value="HTH-type_Tx_Regulator"/>
</dbReference>
<dbReference type="PANTHER" id="PTHR43479">
    <property type="entry name" value="ACREF/ENVCD OPERON REPRESSOR-RELATED"/>
    <property type="match status" value="1"/>
</dbReference>
<evidence type="ECO:0000256" key="2">
    <source>
        <dbReference type="PROSITE-ProRule" id="PRU00335"/>
    </source>
</evidence>
<keyword evidence="5" id="KW-1185">Reference proteome</keyword>
<dbReference type="eggNOG" id="COG1309">
    <property type="taxonomic scope" value="Bacteria"/>
</dbReference>
<dbReference type="Pfam" id="PF14278">
    <property type="entry name" value="TetR_C_8"/>
    <property type="match status" value="1"/>
</dbReference>